<dbReference type="Pfam" id="PF20153">
    <property type="entry name" value="DUF6535"/>
    <property type="match status" value="1"/>
</dbReference>
<feature type="transmembrane region" description="Helical" evidence="1">
    <location>
        <begin position="66"/>
        <end position="93"/>
    </location>
</feature>
<feature type="transmembrane region" description="Helical" evidence="1">
    <location>
        <begin position="99"/>
        <end position="124"/>
    </location>
</feature>
<feature type="domain" description="DUF6535" evidence="2">
    <location>
        <begin position="2"/>
        <end position="94"/>
    </location>
</feature>
<keyword evidence="4" id="KW-1185">Reference proteome</keyword>
<proteinExistence type="predicted"/>
<gene>
    <name evidence="3" type="ORF">B0H16DRAFT_1351917</name>
</gene>
<evidence type="ECO:0000313" key="3">
    <source>
        <dbReference type="EMBL" id="KAJ7694021.1"/>
    </source>
</evidence>
<dbReference type="InterPro" id="IPR045338">
    <property type="entry name" value="DUF6535"/>
</dbReference>
<evidence type="ECO:0000256" key="1">
    <source>
        <dbReference type="SAM" id="Phobius"/>
    </source>
</evidence>
<evidence type="ECO:0000259" key="2">
    <source>
        <dbReference type="Pfam" id="PF20153"/>
    </source>
</evidence>
<keyword evidence="1" id="KW-0472">Membrane</keyword>
<accession>A0AAD7GGN9</accession>
<feature type="non-terminal residue" evidence="3">
    <location>
        <position position="132"/>
    </location>
</feature>
<dbReference type="EMBL" id="JARKIB010000703">
    <property type="protein sequence ID" value="KAJ7694021.1"/>
    <property type="molecule type" value="Genomic_DNA"/>
</dbReference>
<feature type="transmembrane region" description="Helical" evidence="1">
    <location>
        <begin position="6"/>
        <end position="30"/>
    </location>
</feature>
<dbReference type="AlphaFoldDB" id="A0AAD7GGN9"/>
<sequence length="132" mass="14781">MDPPRIIIIVQCSLYASLFTTLFVAFLAVLGKQWLKYYQAAGSRGTIEERGRERQRKLDGLVKWKFEAVIGAFPLLLQSAVLMFASAISGYLWTVHHSVAILVTFLTALGLASYNFLFVSAMIFPDCPFQTP</sequence>
<evidence type="ECO:0000313" key="4">
    <source>
        <dbReference type="Proteomes" id="UP001215598"/>
    </source>
</evidence>
<reference evidence="3" key="1">
    <citation type="submission" date="2023-03" db="EMBL/GenBank/DDBJ databases">
        <title>Massive genome expansion in bonnet fungi (Mycena s.s.) driven by repeated elements and novel gene families across ecological guilds.</title>
        <authorList>
            <consortium name="Lawrence Berkeley National Laboratory"/>
            <person name="Harder C.B."/>
            <person name="Miyauchi S."/>
            <person name="Viragh M."/>
            <person name="Kuo A."/>
            <person name="Thoen E."/>
            <person name="Andreopoulos B."/>
            <person name="Lu D."/>
            <person name="Skrede I."/>
            <person name="Drula E."/>
            <person name="Henrissat B."/>
            <person name="Morin E."/>
            <person name="Kohler A."/>
            <person name="Barry K."/>
            <person name="LaButti K."/>
            <person name="Morin E."/>
            <person name="Salamov A."/>
            <person name="Lipzen A."/>
            <person name="Mereny Z."/>
            <person name="Hegedus B."/>
            <person name="Baldrian P."/>
            <person name="Stursova M."/>
            <person name="Weitz H."/>
            <person name="Taylor A."/>
            <person name="Grigoriev I.V."/>
            <person name="Nagy L.G."/>
            <person name="Martin F."/>
            <person name="Kauserud H."/>
        </authorList>
    </citation>
    <scope>NUCLEOTIDE SEQUENCE</scope>
    <source>
        <strain evidence="3">CBHHK182m</strain>
    </source>
</reference>
<organism evidence="3 4">
    <name type="scientific">Mycena metata</name>
    <dbReference type="NCBI Taxonomy" id="1033252"/>
    <lineage>
        <taxon>Eukaryota</taxon>
        <taxon>Fungi</taxon>
        <taxon>Dikarya</taxon>
        <taxon>Basidiomycota</taxon>
        <taxon>Agaricomycotina</taxon>
        <taxon>Agaricomycetes</taxon>
        <taxon>Agaricomycetidae</taxon>
        <taxon>Agaricales</taxon>
        <taxon>Marasmiineae</taxon>
        <taxon>Mycenaceae</taxon>
        <taxon>Mycena</taxon>
    </lineage>
</organism>
<keyword evidence="1" id="KW-0812">Transmembrane</keyword>
<protein>
    <recommendedName>
        <fullName evidence="2">DUF6535 domain-containing protein</fullName>
    </recommendedName>
</protein>
<comment type="caution">
    <text evidence="3">The sequence shown here is derived from an EMBL/GenBank/DDBJ whole genome shotgun (WGS) entry which is preliminary data.</text>
</comment>
<name>A0AAD7GGN9_9AGAR</name>
<keyword evidence="1" id="KW-1133">Transmembrane helix</keyword>
<dbReference type="Proteomes" id="UP001215598">
    <property type="component" value="Unassembled WGS sequence"/>
</dbReference>